<feature type="region of interest" description="Disordered" evidence="1">
    <location>
        <begin position="121"/>
        <end position="151"/>
    </location>
</feature>
<sequence>MFKVVLFVTLSVLCMVQSQSDDGCRHSRSYTRVKRGKYFPSGPPLRFYNRPPISFPIKGPFSYTPPPFMQDDEPPYPGSRPYKVSKRPTNDGLGDDDINNLVKNLSKQDLDKIIEFAYEKDKHSDRSKDMEYEYNQPHKRENSHKPPPYAKDYYNTKYSQEKPYEMDFKKYITYVTEATPVKYMSQDDIRNSYPVDKEPNQVSFHGSQDDRPPPSKVYSAQDNEQTRFKELRPDVSTQTKFGPQFDRPSFTPQSATFPFKTYGPQEDMISTSNVDGVQKFEILPPTPYPGPTPSDFSEMTEEETLPPPINMREVDFDVSYTNNVPTVVKADSTSYEVENFGDLPLMNYNSKLHSVSSYHVPHYTITQSKSQSLPSPPSSSYSSSQSYSSSSTGLKPSPAAASIKAPPVEPAPPPSVAKKQSDAHLKAIKIWSHKSKGAAYTLHDDGTLTPEWPRPKYGK</sequence>
<gene>
    <name evidence="3" type="ORF">HF086_009453</name>
</gene>
<proteinExistence type="predicted"/>
<dbReference type="Proteomes" id="UP000814243">
    <property type="component" value="Unassembled WGS sequence"/>
</dbReference>
<feature type="compositionally biased region" description="Basic and acidic residues" evidence="1">
    <location>
        <begin position="189"/>
        <end position="199"/>
    </location>
</feature>
<accession>A0A922SFA4</accession>
<feature type="compositionally biased region" description="Basic and acidic residues" evidence="1">
    <location>
        <begin position="121"/>
        <end position="144"/>
    </location>
</feature>
<evidence type="ECO:0000313" key="3">
    <source>
        <dbReference type="EMBL" id="KAH9636257.1"/>
    </source>
</evidence>
<reference evidence="3" key="1">
    <citation type="journal article" date="2021" name="G3 (Bethesda)">
        <title>Genome and transcriptome analysis of the beet armyworm Spodoptera exigua reveals targets for pest control. .</title>
        <authorList>
            <person name="Simon S."/>
            <person name="Breeschoten T."/>
            <person name="Jansen H.J."/>
            <person name="Dirks R.P."/>
            <person name="Schranz M.E."/>
            <person name="Ros V.I.D."/>
        </authorList>
    </citation>
    <scope>NUCLEOTIDE SEQUENCE</scope>
    <source>
        <strain evidence="3">TB_SE_WUR_2020</strain>
    </source>
</reference>
<evidence type="ECO:0000313" key="4">
    <source>
        <dbReference type="Proteomes" id="UP000814243"/>
    </source>
</evidence>
<feature type="compositionally biased region" description="Low complexity" evidence="1">
    <location>
        <begin position="368"/>
        <end position="406"/>
    </location>
</feature>
<feature type="region of interest" description="Disordered" evidence="1">
    <location>
        <begin position="440"/>
        <end position="459"/>
    </location>
</feature>
<feature type="region of interest" description="Disordered" evidence="1">
    <location>
        <begin position="189"/>
        <end position="227"/>
    </location>
</feature>
<comment type="caution">
    <text evidence="3">The sequence shown here is derived from an EMBL/GenBank/DDBJ whole genome shotgun (WGS) entry which is preliminary data.</text>
</comment>
<keyword evidence="2" id="KW-0732">Signal</keyword>
<name>A0A922SFA4_SPOEX</name>
<feature type="signal peptide" evidence="2">
    <location>
        <begin position="1"/>
        <end position="18"/>
    </location>
</feature>
<evidence type="ECO:0000256" key="2">
    <source>
        <dbReference type="SAM" id="SignalP"/>
    </source>
</evidence>
<dbReference type="EMBL" id="JACEFF010000510">
    <property type="protein sequence ID" value="KAH9636257.1"/>
    <property type="molecule type" value="Genomic_DNA"/>
</dbReference>
<feature type="region of interest" description="Disordered" evidence="1">
    <location>
        <begin position="368"/>
        <end position="422"/>
    </location>
</feature>
<organism evidence="3 4">
    <name type="scientific">Spodoptera exigua</name>
    <name type="common">Beet armyworm</name>
    <name type="synonym">Noctua fulgens</name>
    <dbReference type="NCBI Taxonomy" id="7107"/>
    <lineage>
        <taxon>Eukaryota</taxon>
        <taxon>Metazoa</taxon>
        <taxon>Ecdysozoa</taxon>
        <taxon>Arthropoda</taxon>
        <taxon>Hexapoda</taxon>
        <taxon>Insecta</taxon>
        <taxon>Pterygota</taxon>
        <taxon>Neoptera</taxon>
        <taxon>Endopterygota</taxon>
        <taxon>Lepidoptera</taxon>
        <taxon>Glossata</taxon>
        <taxon>Ditrysia</taxon>
        <taxon>Noctuoidea</taxon>
        <taxon>Noctuidae</taxon>
        <taxon>Amphipyrinae</taxon>
        <taxon>Spodoptera</taxon>
    </lineage>
</organism>
<feature type="region of interest" description="Disordered" evidence="1">
    <location>
        <begin position="283"/>
        <end position="302"/>
    </location>
</feature>
<feature type="chain" id="PRO_5037149550" evidence="2">
    <location>
        <begin position="19"/>
        <end position="459"/>
    </location>
</feature>
<dbReference type="AlphaFoldDB" id="A0A922SFA4"/>
<evidence type="ECO:0000256" key="1">
    <source>
        <dbReference type="SAM" id="MobiDB-lite"/>
    </source>
</evidence>
<feature type="region of interest" description="Disordered" evidence="1">
    <location>
        <begin position="64"/>
        <end position="97"/>
    </location>
</feature>
<protein>
    <submittedName>
        <fullName evidence="3">Uncharacterized protein</fullName>
    </submittedName>
</protein>